<reference evidence="3" key="1">
    <citation type="submission" date="2023-03" db="UniProtKB">
        <authorList>
            <consortium name="EnsemblPlants"/>
        </authorList>
    </citation>
    <scope>IDENTIFICATION</scope>
</reference>
<dbReference type="PANTHER" id="PTHR36607:SF23">
    <property type="entry name" value="AMINOTRANSFERASE-LIKE PLANT MOBILE DOMAIN-CONTAINING PROTEIN"/>
    <property type="match status" value="1"/>
</dbReference>
<evidence type="ECO:0000256" key="1">
    <source>
        <dbReference type="SAM" id="MobiDB-lite"/>
    </source>
</evidence>
<feature type="region of interest" description="Disordered" evidence="1">
    <location>
        <begin position="223"/>
        <end position="247"/>
    </location>
</feature>
<protein>
    <recommendedName>
        <fullName evidence="2">Aminotransferase-like plant mobile domain-containing protein</fullName>
    </recommendedName>
</protein>
<organism evidence="3">
    <name type="scientific">Cucumis melo</name>
    <name type="common">Muskmelon</name>
    <dbReference type="NCBI Taxonomy" id="3656"/>
    <lineage>
        <taxon>Eukaryota</taxon>
        <taxon>Viridiplantae</taxon>
        <taxon>Streptophyta</taxon>
        <taxon>Embryophyta</taxon>
        <taxon>Tracheophyta</taxon>
        <taxon>Spermatophyta</taxon>
        <taxon>Magnoliopsida</taxon>
        <taxon>eudicotyledons</taxon>
        <taxon>Gunneridae</taxon>
        <taxon>Pentapetalae</taxon>
        <taxon>rosids</taxon>
        <taxon>fabids</taxon>
        <taxon>Cucurbitales</taxon>
        <taxon>Cucurbitaceae</taxon>
        <taxon>Benincaseae</taxon>
        <taxon>Cucumis</taxon>
    </lineage>
</organism>
<sequence>MVYFTERFLSGVRHLVILSDRNQPREDGLSLIVEKQWAGAFADHWPRLDNNSVLPRLSVEIPLSEGKSAWILQSSIHNEAPNSGRALTLGQRLIEGQTRWGTVTKVPGEFCFTDCYWEWLELVVGRNTRLLYSTHLYGTVTGLPIKGDFYEERIPSFKELTSTSRDKTKCLPTTCQYLFQAYYSIVCTQRNDRSASSKNDSQVTIGSWISFWYLGSRSYDKPTTRKQKKASRSKSTQNPDGSKIQAREWSSRESMLFAELGIKDDLKDETYLAAFLSCWLCLFVFPQKGSFLRPGVFRVASLMAAGTIYSLAVPVLANIYHGLGLITKAYNPIGRMDFHFPMHYVHGWLAHYFGTHYPLPTEVRGPKMTNFSGEGGSIYFGEYEARELIHNGARIQWHASLQNRSKHERMVDTHDSSFLQMSYFVSMRSCCLSSRCENT</sequence>
<feature type="domain" description="Aminotransferase-like plant mobile" evidence="2">
    <location>
        <begin position="266"/>
        <end position="359"/>
    </location>
</feature>
<dbReference type="Gramene" id="MELO3C027312.2.1">
    <property type="protein sequence ID" value="MELO3C027312.2.1"/>
    <property type="gene ID" value="MELO3C027312.2"/>
</dbReference>
<dbReference type="AlphaFoldDB" id="A0A9I9E2E2"/>
<dbReference type="PANTHER" id="PTHR36607">
    <property type="entry name" value="1,2-DIHYDROXY-3-KETO-5-METHYLTHIOPENTENE DIOXYGENASE 4"/>
    <property type="match status" value="1"/>
</dbReference>
<dbReference type="Pfam" id="PF10536">
    <property type="entry name" value="PMD"/>
    <property type="match status" value="1"/>
</dbReference>
<proteinExistence type="predicted"/>
<accession>A0A9I9E2E2</accession>
<dbReference type="InterPro" id="IPR019557">
    <property type="entry name" value="AminoTfrase-like_pln_mobile"/>
</dbReference>
<evidence type="ECO:0000259" key="2">
    <source>
        <dbReference type="Pfam" id="PF10536"/>
    </source>
</evidence>
<name>A0A9I9E2E2_CUCME</name>
<evidence type="ECO:0000313" key="3">
    <source>
        <dbReference type="EnsemblPlants" id="MELO3C027312.2.1"/>
    </source>
</evidence>
<dbReference type="EnsemblPlants" id="MELO3C027312.2.1">
    <property type="protein sequence ID" value="MELO3C027312.2.1"/>
    <property type="gene ID" value="MELO3C027312.2"/>
</dbReference>